<proteinExistence type="predicted"/>
<dbReference type="SMART" id="SM00360">
    <property type="entry name" value="RRM"/>
    <property type="match status" value="1"/>
</dbReference>
<dbReference type="SUPFAM" id="SSF54928">
    <property type="entry name" value="RNA-binding domain, RBD"/>
    <property type="match status" value="1"/>
</dbReference>
<feature type="region of interest" description="Disordered" evidence="3">
    <location>
        <begin position="714"/>
        <end position="817"/>
    </location>
</feature>
<dbReference type="SMART" id="SM00648">
    <property type="entry name" value="SWAP"/>
    <property type="match status" value="1"/>
</dbReference>
<dbReference type="InterPro" id="IPR008942">
    <property type="entry name" value="ENTH_VHS"/>
</dbReference>
<dbReference type="InterPro" id="IPR051485">
    <property type="entry name" value="SR-CTD_assoc_factor"/>
</dbReference>
<dbReference type="PANTHER" id="PTHR23140">
    <property type="entry name" value="RNA PROCESSING PROTEIN LD23810P"/>
    <property type="match status" value="1"/>
</dbReference>
<feature type="region of interest" description="Disordered" evidence="3">
    <location>
        <begin position="202"/>
        <end position="246"/>
    </location>
</feature>
<feature type="domain" description="RRM" evidence="4">
    <location>
        <begin position="245"/>
        <end position="326"/>
    </location>
</feature>
<dbReference type="CDD" id="cd21370">
    <property type="entry name" value="cwf21_SR140"/>
    <property type="match status" value="1"/>
</dbReference>
<feature type="domain" description="CID" evidence="6">
    <location>
        <begin position="508"/>
        <end position="653"/>
    </location>
</feature>
<evidence type="ECO:0000313" key="7">
    <source>
        <dbReference type="EMBL" id="KAI8036977.1"/>
    </source>
</evidence>
<evidence type="ECO:0000256" key="1">
    <source>
        <dbReference type="ARBA" id="ARBA00022884"/>
    </source>
</evidence>
<dbReference type="PROSITE" id="PS50102">
    <property type="entry name" value="RRM"/>
    <property type="match status" value="1"/>
</dbReference>
<dbReference type="InterPro" id="IPR035009">
    <property type="entry name" value="SR140_RRM"/>
</dbReference>
<dbReference type="InterPro" id="IPR000061">
    <property type="entry name" value="Surp"/>
</dbReference>
<feature type="compositionally biased region" description="Basic and acidic residues" evidence="3">
    <location>
        <begin position="933"/>
        <end position="943"/>
    </location>
</feature>
<keyword evidence="1 2" id="KW-0694">RNA-binding</keyword>
<dbReference type="InterPro" id="IPR006569">
    <property type="entry name" value="CID_dom"/>
</dbReference>
<feature type="region of interest" description="Disordered" evidence="3">
    <location>
        <begin position="657"/>
        <end position="694"/>
    </location>
</feature>
<feature type="compositionally biased region" description="Low complexity" evidence="3">
    <location>
        <begin position="202"/>
        <end position="231"/>
    </location>
</feature>
<dbReference type="PROSITE" id="PS50128">
    <property type="entry name" value="SURP"/>
    <property type="match status" value="1"/>
</dbReference>
<dbReference type="FunFam" id="1.10.10.790:FF:000006">
    <property type="entry name" value="U2 snRNP-associated SURP motif-containing protein isoform X1"/>
    <property type="match status" value="1"/>
</dbReference>
<dbReference type="InterPro" id="IPR035979">
    <property type="entry name" value="RBD_domain_sf"/>
</dbReference>
<dbReference type="Pfam" id="PF08312">
    <property type="entry name" value="cwf21"/>
    <property type="match status" value="1"/>
</dbReference>
<dbReference type="Gene3D" id="6.10.140.420">
    <property type="match status" value="1"/>
</dbReference>
<dbReference type="EMBL" id="JAMKOV010000014">
    <property type="protein sequence ID" value="KAI8036977.1"/>
    <property type="molecule type" value="Genomic_DNA"/>
</dbReference>
<dbReference type="PROSITE" id="PS51391">
    <property type="entry name" value="CID"/>
    <property type="match status" value="1"/>
</dbReference>
<evidence type="ECO:0008006" key="9">
    <source>
        <dbReference type="Google" id="ProtNLM"/>
    </source>
</evidence>
<feature type="region of interest" description="Disordered" evidence="3">
    <location>
        <begin position="858"/>
        <end position="987"/>
    </location>
</feature>
<dbReference type="Gene3D" id="1.10.10.790">
    <property type="entry name" value="Surp module"/>
    <property type="match status" value="1"/>
</dbReference>
<dbReference type="Pfam" id="PF04818">
    <property type="entry name" value="CID"/>
    <property type="match status" value="1"/>
</dbReference>
<feature type="domain" description="SURP motif" evidence="5">
    <location>
        <begin position="405"/>
        <end position="448"/>
    </location>
</feature>
<feature type="compositionally biased region" description="Basic and acidic residues" evidence="3">
    <location>
        <begin position="718"/>
        <end position="733"/>
    </location>
</feature>
<name>A0A9Q0BLK6_9MUSC</name>
<dbReference type="Pfam" id="PF01805">
    <property type="entry name" value="Surp"/>
    <property type="match status" value="1"/>
</dbReference>
<evidence type="ECO:0000259" key="4">
    <source>
        <dbReference type="PROSITE" id="PS50102"/>
    </source>
</evidence>
<dbReference type="Gene3D" id="3.30.70.330">
    <property type="match status" value="1"/>
</dbReference>
<dbReference type="AlphaFoldDB" id="A0A9Q0BLK6"/>
<dbReference type="Pfam" id="PF00076">
    <property type="entry name" value="RRM_1"/>
    <property type="match status" value="1"/>
</dbReference>
<dbReference type="FunFam" id="3.30.70.330:FF:000177">
    <property type="entry name" value="U2 snRNP-associated SURP motif-containing protein-like isoform X2"/>
    <property type="match status" value="1"/>
</dbReference>
<dbReference type="InterPro" id="IPR012677">
    <property type="entry name" value="Nucleotide-bd_a/b_plait_sf"/>
</dbReference>
<evidence type="ECO:0000313" key="8">
    <source>
        <dbReference type="Proteomes" id="UP001059596"/>
    </source>
</evidence>
<feature type="compositionally biased region" description="Basic residues" evidence="3">
    <location>
        <begin position="974"/>
        <end position="987"/>
    </location>
</feature>
<dbReference type="OrthoDB" id="377209at2759"/>
<evidence type="ECO:0000259" key="6">
    <source>
        <dbReference type="PROSITE" id="PS51391"/>
    </source>
</evidence>
<feature type="compositionally biased region" description="Low complexity" evidence="3">
    <location>
        <begin position="944"/>
        <end position="964"/>
    </location>
</feature>
<dbReference type="Proteomes" id="UP001059596">
    <property type="component" value="Unassembled WGS sequence"/>
</dbReference>
<dbReference type="InterPro" id="IPR013170">
    <property type="entry name" value="mRNA_splic_Cwf21_dom"/>
</dbReference>
<dbReference type="SMART" id="SM00582">
    <property type="entry name" value="RPR"/>
    <property type="match status" value="1"/>
</dbReference>
<dbReference type="CDD" id="cd12223">
    <property type="entry name" value="RRM_SR140"/>
    <property type="match status" value="1"/>
</dbReference>
<feature type="compositionally biased region" description="Polar residues" evidence="3">
    <location>
        <begin position="232"/>
        <end position="246"/>
    </location>
</feature>
<gene>
    <name evidence="7" type="ORF">M5D96_010293</name>
</gene>
<dbReference type="SUPFAM" id="SSF48464">
    <property type="entry name" value="ENTH/VHS domain"/>
    <property type="match status" value="1"/>
</dbReference>
<accession>A0A9Q0BLK6</accession>
<dbReference type="SMART" id="SM01115">
    <property type="entry name" value="cwf21"/>
    <property type="match status" value="1"/>
</dbReference>
<evidence type="ECO:0000259" key="5">
    <source>
        <dbReference type="PROSITE" id="PS50128"/>
    </source>
</evidence>
<comment type="caution">
    <text evidence="7">The sequence shown here is derived from an EMBL/GenBank/DDBJ whole genome shotgun (WGS) entry which is preliminary data.</text>
</comment>
<dbReference type="GO" id="GO:0003723">
    <property type="term" value="F:RNA binding"/>
    <property type="evidence" value="ECO:0007669"/>
    <property type="project" value="UniProtKB-UniRule"/>
</dbReference>
<dbReference type="Gene3D" id="1.25.40.90">
    <property type="match status" value="1"/>
</dbReference>
<sequence>MLKHFGWLWSHWHSQFITCICGNADIDLEKMSKPVIKPKEVAAASASLKRISEKKLEAFTVGTFSKRQLSKKEIEDQKKKEDAAAAAHAFKEFVETFQEAPTPSSKVWVKAGTYDAGSRREDKSEKGKLYKPVSKLLDKSTSDKAEEYAKTLASDLKKDPGPVKKKNQEKKKSNLELFKEELRQIQEEREERHKYKHLAVSHAPPAQQPAAASAPVPSSSASTTSQASNSSKDSGSFDTGDPNTTNLYLGNLNPKISEQQLMEIFGRYGPLASIKIMWPRSEEEKQRGRNCGFVAYMSRRDAERALRTLNGRYIMGYEMRLGWGKTVPIMNTPIFAPQALLEMTLPPPPSGLPFNAQPPPSEAGVLPKKNYKEFDQEEDKENMERILAKCVVKVHIPTEKAVLNVIHRMIEFVIREGPMFEALIMIREMENPLFSFLFDNESPAHIYYRWKLFSLLQGDTPNEWREDEFRMFKNGPVWRPPIANFYTQGMPDELVVDPDAPVVHKGALSNAQRDRLEDLIRQLTPERARIGDAMIFCIEHADAADEICECIAESLANLNTKPSKKIARLYLISDILHNCTVKVANASFFRKSVEKQLLDIFENLHNYYQNIESRLKAEGFKSRVCNVIRTWEEWTIYPKEFLAQLTAKFLGKPYVMPASSSPQAEETRSEEALDEDIDGAPLSGEEKDDEDLDGVPLDGAALLKSALKRALPDADVATPKRETPKREEYHDEIDGVPLDEDLDGIPLEKESKPAPKMPGFIPSKWETVDPQQVEAQAITTSKWDTLDPPDPPKFFSSDEDSDDENSQQYSDEKRQKLRDIELKAIQYQDELESGKRRVEPGWTVPEQVEYFRKRLLKQDSRTECAVDSPLSYLHTKSKGSKVSESPAQYSGKRSHSPYAAAEPKRRDYSPENPRSSKSSKRNRSRSPSASPKRYAERSSRSSRYESPASSSSRSRSSPTSFTSRSSRREEASSPRHRSDKHKHKHRH</sequence>
<feature type="compositionally biased region" description="Polar residues" evidence="3">
    <location>
        <begin position="769"/>
        <end position="783"/>
    </location>
</feature>
<keyword evidence="8" id="KW-1185">Reference proteome</keyword>
<dbReference type="GO" id="GO:0005634">
    <property type="term" value="C:nucleus"/>
    <property type="evidence" value="ECO:0007669"/>
    <property type="project" value="TreeGrafter"/>
</dbReference>
<dbReference type="InterPro" id="IPR035967">
    <property type="entry name" value="SWAP/Surp_sf"/>
</dbReference>
<dbReference type="SUPFAM" id="SSF109905">
    <property type="entry name" value="Surp module (SWAP domain)"/>
    <property type="match status" value="1"/>
</dbReference>
<dbReference type="InterPro" id="IPR047488">
    <property type="entry name" value="SR140_cwf21"/>
</dbReference>
<dbReference type="GO" id="GO:0006396">
    <property type="term" value="P:RNA processing"/>
    <property type="evidence" value="ECO:0007669"/>
    <property type="project" value="InterPro"/>
</dbReference>
<organism evidence="7 8">
    <name type="scientific">Drosophila gunungcola</name>
    <name type="common">fruit fly</name>
    <dbReference type="NCBI Taxonomy" id="103775"/>
    <lineage>
        <taxon>Eukaryota</taxon>
        <taxon>Metazoa</taxon>
        <taxon>Ecdysozoa</taxon>
        <taxon>Arthropoda</taxon>
        <taxon>Hexapoda</taxon>
        <taxon>Insecta</taxon>
        <taxon>Pterygota</taxon>
        <taxon>Neoptera</taxon>
        <taxon>Endopterygota</taxon>
        <taxon>Diptera</taxon>
        <taxon>Brachycera</taxon>
        <taxon>Muscomorpha</taxon>
        <taxon>Ephydroidea</taxon>
        <taxon>Drosophilidae</taxon>
        <taxon>Drosophila</taxon>
        <taxon>Sophophora</taxon>
    </lineage>
</organism>
<evidence type="ECO:0000256" key="2">
    <source>
        <dbReference type="PROSITE-ProRule" id="PRU00176"/>
    </source>
</evidence>
<dbReference type="PANTHER" id="PTHR23140:SF0">
    <property type="entry name" value="U2 SNRNP-ASSOCIATED SURP MOTIF-CONTAINING PROTEIN"/>
    <property type="match status" value="1"/>
</dbReference>
<reference evidence="7" key="1">
    <citation type="journal article" date="2023" name="Genome Biol. Evol.">
        <title>Long-read-based Genome Assembly of Drosophila gunungcola Reveals Fewer Chemosensory Genes in Flower-breeding Species.</title>
        <authorList>
            <person name="Negi A."/>
            <person name="Liao B.Y."/>
            <person name="Yeh S.D."/>
        </authorList>
    </citation>
    <scope>NUCLEOTIDE SEQUENCE</scope>
    <source>
        <strain evidence="7">Sukarami</strain>
    </source>
</reference>
<dbReference type="InterPro" id="IPR000504">
    <property type="entry name" value="RRM_dom"/>
</dbReference>
<protein>
    <recommendedName>
        <fullName evidence="9">U2 snRNP-associated SURP motif-containing protein</fullName>
    </recommendedName>
</protein>
<evidence type="ECO:0000256" key="3">
    <source>
        <dbReference type="SAM" id="MobiDB-lite"/>
    </source>
</evidence>